<organism evidence="2 3">
    <name type="scientific">Methylobacterium aerolatum</name>
    <dbReference type="NCBI Taxonomy" id="418708"/>
    <lineage>
        <taxon>Bacteria</taxon>
        <taxon>Pseudomonadati</taxon>
        <taxon>Pseudomonadota</taxon>
        <taxon>Alphaproteobacteria</taxon>
        <taxon>Hyphomicrobiales</taxon>
        <taxon>Methylobacteriaceae</taxon>
        <taxon>Methylobacterium</taxon>
    </lineage>
</organism>
<gene>
    <name evidence="2" type="ORF">QO012_003591</name>
</gene>
<dbReference type="SUPFAM" id="SSF53633">
    <property type="entry name" value="Carbamate kinase-like"/>
    <property type="match status" value="1"/>
</dbReference>
<accession>A0ABU0I393</accession>
<evidence type="ECO:0000313" key="3">
    <source>
        <dbReference type="Proteomes" id="UP001231124"/>
    </source>
</evidence>
<comment type="caution">
    <text evidence="2">The sequence shown here is derived from an EMBL/GenBank/DDBJ whole genome shotgun (WGS) entry which is preliminary data.</text>
</comment>
<evidence type="ECO:0000259" key="1">
    <source>
        <dbReference type="Pfam" id="PF00696"/>
    </source>
</evidence>
<feature type="domain" description="Aspartate/glutamate/uridylate kinase" evidence="1">
    <location>
        <begin position="1"/>
        <end position="65"/>
    </location>
</feature>
<proteinExistence type="predicted"/>
<dbReference type="RefSeq" id="WP_238203698.1">
    <property type="nucleotide sequence ID" value="NZ_BPQE01000015.1"/>
</dbReference>
<dbReference type="Gene3D" id="3.40.1160.10">
    <property type="entry name" value="Acetylglutamate kinase-like"/>
    <property type="match status" value="1"/>
</dbReference>
<sequence length="192" mass="20111">MRRVVKVGGSLQADPARLRHLLADLAEGAHGACVIVPGGGSDADAVRAAQPAEGFDDAEAHRRALDAMGRMAGTFRRIEPRLVASLAPWNDRGRPEAALVWDPALLRAGHSDIPETWDVTSDSLALWLAARIGAPACILVKSADAQPDLDPAAHARTGLVDAAFPAFARSFPGTIAIWGPAGPVPVLDRRAA</sequence>
<dbReference type="Pfam" id="PF00696">
    <property type="entry name" value="AA_kinase"/>
    <property type="match status" value="1"/>
</dbReference>
<name>A0ABU0I393_9HYPH</name>
<evidence type="ECO:0000313" key="2">
    <source>
        <dbReference type="EMBL" id="MDQ0449076.1"/>
    </source>
</evidence>
<reference evidence="2 3" key="1">
    <citation type="submission" date="2023-07" db="EMBL/GenBank/DDBJ databases">
        <title>Genomic Encyclopedia of Type Strains, Phase IV (KMG-IV): sequencing the most valuable type-strain genomes for metagenomic binning, comparative biology and taxonomic classification.</title>
        <authorList>
            <person name="Goeker M."/>
        </authorList>
    </citation>
    <scope>NUCLEOTIDE SEQUENCE [LARGE SCALE GENOMIC DNA]</scope>
    <source>
        <strain evidence="2 3">DSM 19013</strain>
    </source>
</reference>
<dbReference type="InterPro" id="IPR001048">
    <property type="entry name" value="Asp/Glu/Uridylate_kinase"/>
</dbReference>
<dbReference type="Proteomes" id="UP001231124">
    <property type="component" value="Unassembled WGS sequence"/>
</dbReference>
<keyword evidence="3" id="KW-1185">Reference proteome</keyword>
<protein>
    <submittedName>
        <fullName evidence="2">Aspartokinase-like uncharacterized kinase</fullName>
    </submittedName>
</protein>
<dbReference type="InterPro" id="IPR036393">
    <property type="entry name" value="AceGlu_kinase-like_sf"/>
</dbReference>
<dbReference type="EMBL" id="JAUSVP010000012">
    <property type="protein sequence ID" value="MDQ0449076.1"/>
    <property type="molecule type" value="Genomic_DNA"/>
</dbReference>